<comment type="caution">
    <text evidence="6">The sequence shown here is derived from an EMBL/GenBank/DDBJ whole genome shotgun (WGS) entry which is preliminary data.</text>
</comment>
<protein>
    <submittedName>
        <fullName evidence="6">Spermidine synthase</fullName>
    </submittedName>
</protein>
<evidence type="ECO:0000313" key="7">
    <source>
        <dbReference type="Proteomes" id="UP000319627"/>
    </source>
</evidence>
<proteinExistence type="inferred from homology"/>
<dbReference type="Pfam" id="PF01564">
    <property type="entry name" value="Spermine_synth"/>
    <property type="match status" value="1"/>
</dbReference>
<dbReference type="GO" id="GO:0016740">
    <property type="term" value="F:transferase activity"/>
    <property type="evidence" value="ECO:0007669"/>
    <property type="project" value="UniProtKB-UniRule"/>
</dbReference>
<dbReference type="AlphaFoldDB" id="A0A562I2K3"/>
<keyword evidence="2 4" id="KW-0808">Transferase</keyword>
<dbReference type="OrthoDB" id="9069616at2"/>
<keyword evidence="7" id="KW-1185">Reference proteome</keyword>
<accession>A0A562I2K3</accession>
<dbReference type="GO" id="GO:0006596">
    <property type="term" value="P:polyamine biosynthetic process"/>
    <property type="evidence" value="ECO:0007669"/>
    <property type="project" value="UniProtKB-UniRule"/>
</dbReference>
<name>A0A562I2K3_9GAMM</name>
<evidence type="ECO:0000256" key="1">
    <source>
        <dbReference type="ARBA" id="ARBA00007867"/>
    </source>
</evidence>
<dbReference type="InterPro" id="IPR029063">
    <property type="entry name" value="SAM-dependent_MTases_sf"/>
</dbReference>
<evidence type="ECO:0000313" key="6">
    <source>
        <dbReference type="EMBL" id="TWH65026.1"/>
    </source>
</evidence>
<dbReference type="Gene3D" id="3.40.50.150">
    <property type="entry name" value="Vaccinia Virus protein VP39"/>
    <property type="match status" value="1"/>
</dbReference>
<dbReference type="PROSITE" id="PS51006">
    <property type="entry name" value="PABS_2"/>
    <property type="match status" value="1"/>
</dbReference>
<keyword evidence="3 4" id="KW-0620">Polyamine biosynthesis</keyword>
<dbReference type="SUPFAM" id="SSF53335">
    <property type="entry name" value="S-adenosyl-L-methionine-dependent methyltransferases"/>
    <property type="match status" value="1"/>
</dbReference>
<feature type="domain" description="PABS" evidence="5">
    <location>
        <begin position="1"/>
        <end position="233"/>
    </location>
</feature>
<organism evidence="6 7">
    <name type="scientific">Azomonas agilis</name>
    <dbReference type="NCBI Taxonomy" id="116849"/>
    <lineage>
        <taxon>Bacteria</taxon>
        <taxon>Pseudomonadati</taxon>
        <taxon>Pseudomonadota</taxon>
        <taxon>Gammaproteobacteria</taxon>
        <taxon>Pseudomonadales</taxon>
        <taxon>Pseudomonadaceae</taxon>
        <taxon>Azomonas</taxon>
    </lineage>
</organism>
<evidence type="ECO:0000256" key="4">
    <source>
        <dbReference type="PROSITE-ProRule" id="PRU00354"/>
    </source>
</evidence>
<sequence length="254" mass="28530">MTHISQGEERVLLESEDDFGVIRVLELGDYRFLEFGDGVEQSCVYMPDPSWLEYDYTRAMLLGGLCHPHPETALFLGLGGGSLLRACLKFLPIQDAEVIELRSEVVRIAQDYLDLQEEDERVTLRLGDARALVSSVEQADLIFMDLYTDKGPAALHLAWSFLEQCQSKLQVGGWLIINQWSTTNGQPLGAALLRGLFHRHYWELPVAEGNVILFIPADLDQALDQAHLKQSLERLAPNLGYALEPLLKNIRPAT</sequence>
<dbReference type="RefSeq" id="WP_144571669.1">
    <property type="nucleotide sequence ID" value="NZ_VLKG01000006.1"/>
</dbReference>
<evidence type="ECO:0000256" key="3">
    <source>
        <dbReference type="ARBA" id="ARBA00023115"/>
    </source>
</evidence>
<dbReference type="Proteomes" id="UP000319627">
    <property type="component" value="Unassembled WGS sequence"/>
</dbReference>
<dbReference type="InterPro" id="IPR030374">
    <property type="entry name" value="PABS"/>
</dbReference>
<dbReference type="PANTHER" id="PTHR43317:SF1">
    <property type="entry name" value="THERMOSPERMINE SYNTHASE ACAULIS5"/>
    <property type="match status" value="1"/>
</dbReference>
<dbReference type="EMBL" id="VLKG01000006">
    <property type="protein sequence ID" value="TWH65026.1"/>
    <property type="molecule type" value="Genomic_DNA"/>
</dbReference>
<evidence type="ECO:0000259" key="5">
    <source>
        <dbReference type="PROSITE" id="PS51006"/>
    </source>
</evidence>
<gene>
    <name evidence="6" type="ORF">LX59_01968</name>
</gene>
<evidence type="ECO:0000256" key="2">
    <source>
        <dbReference type="ARBA" id="ARBA00022679"/>
    </source>
</evidence>
<comment type="similarity">
    <text evidence="1">Belongs to the spermidine/spermine synthase family.</text>
</comment>
<reference evidence="6 7" key="1">
    <citation type="submission" date="2019-07" db="EMBL/GenBank/DDBJ databases">
        <title>Genomic Encyclopedia of Type Strains, Phase I: the one thousand microbial genomes (KMG-I) project.</title>
        <authorList>
            <person name="Kyrpides N."/>
        </authorList>
    </citation>
    <scope>NUCLEOTIDE SEQUENCE [LARGE SCALE GENOMIC DNA]</scope>
    <source>
        <strain evidence="6 7">DSM 375</strain>
    </source>
</reference>
<feature type="active site" description="Proton acceptor" evidence="4">
    <location>
        <position position="145"/>
    </location>
</feature>
<dbReference type="PANTHER" id="PTHR43317">
    <property type="entry name" value="THERMOSPERMINE SYNTHASE ACAULIS5"/>
    <property type="match status" value="1"/>
</dbReference>